<keyword evidence="1" id="KW-1133">Transmembrane helix</keyword>
<gene>
    <name evidence="2" type="ORF">SAMN05216404_11466</name>
</gene>
<keyword evidence="1" id="KW-0472">Membrane</keyword>
<dbReference type="AlphaFoldDB" id="A0A1H8MZW0"/>
<sequence>MRASDALQFLLHFLSYVLSIAYIVYSLHTYYGAILTLAFYLRVGRNE</sequence>
<protein>
    <submittedName>
        <fullName evidence="2">Uncharacterized protein</fullName>
    </submittedName>
</protein>
<evidence type="ECO:0000313" key="2">
    <source>
        <dbReference type="EMBL" id="SEO22820.1"/>
    </source>
</evidence>
<accession>A0A1H8MZW0</accession>
<evidence type="ECO:0000256" key="1">
    <source>
        <dbReference type="SAM" id="Phobius"/>
    </source>
</evidence>
<reference evidence="2 3" key="1">
    <citation type="submission" date="2016-10" db="EMBL/GenBank/DDBJ databases">
        <authorList>
            <person name="de Groot N.N."/>
        </authorList>
    </citation>
    <scope>NUCLEOTIDE SEQUENCE [LARGE SCALE GENOMIC DNA]</scope>
    <source>
        <strain evidence="2 3">Nl18</strain>
    </source>
</reference>
<name>A0A1H8MZW0_9PROT</name>
<dbReference type="EMBL" id="FOCT01000014">
    <property type="protein sequence ID" value="SEO22820.1"/>
    <property type="molecule type" value="Genomic_DNA"/>
</dbReference>
<proteinExistence type="predicted"/>
<keyword evidence="1" id="KW-0812">Transmembrane</keyword>
<organism evidence="2 3">
    <name type="scientific">Nitrosospira multiformis</name>
    <dbReference type="NCBI Taxonomy" id="1231"/>
    <lineage>
        <taxon>Bacteria</taxon>
        <taxon>Pseudomonadati</taxon>
        <taxon>Pseudomonadota</taxon>
        <taxon>Betaproteobacteria</taxon>
        <taxon>Nitrosomonadales</taxon>
        <taxon>Nitrosomonadaceae</taxon>
        <taxon>Nitrosospira</taxon>
    </lineage>
</organism>
<dbReference type="Proteomes" id="UP000183898">
    <property type="component" value="Unassembled WGS sequence"/>
</dbReference>
<feature type="transmembrane region" description="Helical" evidence="1">
    <location>
        <begin position="20"/>
        <end position="41"/>
    </location>
</feature>
<evidence type="ECO:0000313" key="3">
    <source>
        <dbReference type="Proteomes" id="UP000183898"/>
    </source>
</evidence>